<dbReference type="Proteomes" id="UP000489600">
    <property type="component" value="Unassembled WGS sequence"/>
</dbReference>
<dbReference type="Gene3D" id="3.80.10.10">
    <property type="entry name" value="Ribonuclease Inhibitor"/>
    <property type="match status" value="1"/>
</dbReference>
<dbReference type="PANTHER" id="PTHR31900">
    <property type="entry name" value="F-BOX/RNI SUPERFAMILY PROTEIN-RELATED"/>
    <property type="match status" value="1"/>
</dbReference>
<dbReference type="EMBL" id="CABITT030000005">
    <property type="protein sequence ID" value="VVB06594.1"/>
    <property type="molecule type" value="Genomic_DNA"/>
</dbReference>
<feature type="domain" description="F-box" evidence="1">
    <location>
        <begin position="10"/>
        <end position="43"/>
    </location>
</feature>
<dbReference type="Pfam" id="PF08387">
    <property type="entry name" value="FBD"/>
    <property type="match status" value="1"/>
</dbReference>
<dbReference type="InterPro" id="IPR032675">
    <property type="entry name" value="LRR_dom_sf"/>
</dbReference>
<dbReference type="SUPFAM" id="SSF52047">
    <property type="entry name" value="RNI-like"/>
    <property type="match status" value="1"/>
</dbReference>
<reference evidence="3" key="1">
    <citation type="submission" date="2019-07" db="EMBL/GenBank/DDBJ databases">
        <authorList>
            <person name="Dittberner H."/>
        </authorList>
    </citation>
    <scope>NUCLEOTIDE SEQUENCE [LARGE SCALE GENOMIC DNA]</scope>
</reference>
<evidence type="ECO:0000313" key="4">
    <source>
        <dbReference type="Proteomes" id="UP000489600"/>
    </source>
</evidence>
<dbReference type="OrthoDB" id="673865at2759"/>
<dbReference type="InterPro" id="IPR050232">
    <property type="entry name" value="FBL13/AtMIF1-like"/>
</dbReference>
<gene>
    <name evidence="3" type="ORF">ANE_LOCUS17038</name>
</gene>
<proteinExistence type="predicted"/>
<organism evidence="3 4">
    <name type="scientific">Arabis nemorensis</name>
    <dbReference type="NCBI Taxonomy" id="586526"/>
    <lineage>
        <taxon>Eukaryota</taxon>
        <taxon>Viridiplantae</taxon>
        <taxon>Streptophyta</taxon>
        <taxon>Embryophyta</taxon>
        <taxon>Tracheophyta</taxon>
        <taxon>Spermatophyta</taxon>
        <taxon>Magnoliopsida</taxon>
        <taxon>eudicotyledons</taxon>
        <taxon>Gunneridae</taxon>
        <taxon>Pentapetalae</taxon>
        <taxon>rosids</taxon>
        <taxon>malvids</taxon>
        <taxon>Brassicales</taxon>
        <taxon>Brassicaceae</taxon>
        <taxon>Arabideae</taxon>
        <taxon>Arabis</taxon>
    </lineage>
</organism>
<dbReference type="Pfam" id="PF00646">
    <property type="entry name" value="F-box"/>
    <property type="match status" value="1"/>
</dbReference>
<evidence type="ECO:0000313" key="3">
    <source>
        <dbReference type="EMBL" id="VVB06594.1"/>
    </source>
</evidence>
<dbReference type="InterPro" id="IPR001810">
    <property type="entry name" value="F-box_dom"/>
</dbReference>
<keyword evidence="4" id="KW-1185">Reference proteome</keyword>
<sequence>MDSRRNQDRLSSLSDILLILIISYLPFKEAVKTSVLAKRWKNLYRETTNVSFKESEFVKCSVLDDEDTKRDARVSFVDYMVDWVSGFPGQVVERFELCLSKPVGFETEINSLIEFAVSKKVKNLVLDFSDPSWITSNQASVFQLPECVYNLVNLESFKLFACGFVPSRVVNSGSLKRLCFGWIQLGNIESLILKSHLLESLTIQNCWNVGLEMITRDNNRLIELIFENCDFATEYSTLDLSNIQIFKYSGKVHYFQFMEVNKNMKEAYLDFGAAAEYNDATGTHLSGLLYDLKSAKKLTVCPFLTQLIKDGDDPVRLQAPMETKHLVMKTNMQPNEFVGIRLMINSCPYLETLTFVMVPPRPEYSTTALGFDPDKYWTFKITHKCLKSTLKVVEVRSFSGGLRECQVLQYLIRYGRVLERVDLYLSSEMEEGQKILARAAAHTIVTRFAKGSSRLSILLHDV</sequence>
<evidence type="ECO:0000259" key="2">
    <source>
        <dbReference type="Pfam" id="PF08387"/>
    </source>
</evidence>
<dbReference type="PANTHER" id="PTHR31900:SF34">
    <property type="entry name" value="EMB|CAB62440.1-RELATED"/>
    <property type="match status" value="1"/>
</dbReference>
<accession>A0A565BZ31</accession>
<protein>
    <submittedName>
        <fullName evidence="3">Uncharacterized protein</fullName>
    </submittedName>
</protein>
<comment type="caution">
    <text evidence="3">The sequence shown here is derived from an EMBL/GenBank/DDBJ whole genome shotgun (WGS) entry which is preliminary data.</text>
</comment>
<feature type="domain" description="FBD" evidence="2">
    <location>
        <begin position="384"/>
        <end position="421"/>
    </location>
</feature>
<name>A0A565BZ31_9BRAS</name>
<dbReference type="AlphaFoldDB" id="A0A565BZ31"/>
<dbReference type="InterPro" id="IPR036047">
    <property type="entry name" value="F-box-like_dom_sf"/>
</dbReference>
<evidence type="ECO:0000259" key="1">
    <source>
        <dbReference type="Pfam" id="PF00646"/>
    </source>
</evidence>
<dbReference type="SUPFAM" id="SSF81383">
    <property type="entry name" value="F-box domain"/>
    <property type="match status" value="1"/>
</dbReference>
<dbReference type="InterPro" id="IPR006566">
    <property type="entry name" value="FBD"/>
</dbReference>